<dbReference type="EMBL" id="JAPYKS010000028">
    <property type="protein sequence ID" value="MEI9412426.1"/>
    <property type="molecule type" value="Genomic_DNA"/>
</dbReference>
<reference evidence="4 5" key="1">
    <citation type="submission" date="2022-12" db="EMBL/GenBank/DDBJ databases">
        <authorList>
            <person name="Muema E."/>
        </authorList>
    </citation>
    <scope>NUCLEOTIDE SEQUENCE [LARGE SCALE GENOMIC DNA]</scope>
    <source>
        <strain evidence="5">1326</strain>
    </source>
</reference>
<dbReference type="InterPro" id="IPR033124">
    <property type="entry name" value="Ser_caboxypep_his_AS"/>
</dbReference>
<feature type="domain" description="AB hydrolase-1" evidence="3">
    <location>
        <begin position="64"/>
        <end position="187"/>
    </location>
</feature>
<dbReference type="RefSeq" id="WP_337108825.1">
    <property type="nucleotide sequence ID" value="NZ_JAPYKS010000028.1"/>
</dbReference>
<dbReference type="PRINTS" id="PR00412">
    <property type="entry name" value="EPOXHYDRLASE"/>
</dbReference>
<evidence type="ECO:0000256" key="2">
    <source>
        <dbReference type="SAM" id="SignalP"/>
    </source>
</evidence>
<dbReference type="InterPro" id="IPR000639">
    <property type="entry name" value="Epox_hydrolase-like"/>
</dbReference>
<gene>
    <name evidence="4" type="ORF">O7A60_27275</name>
</gene>
<evidence type="ECO:0000256" key="1">
    <source>
        <dbReference type="ARBA" id="ARBA00022801"/>
    </source>
</evidence>
<evidence type="ECO:0000259" key="3">
    <source>
        <dbReference type="Pfam" id="PF00561"/>
    </source>
</evidence>
<dbReference type="InterPro" id="IPR029058">
    <property type="entry name" value="AB_hydrolase_fold"/>
</dbReference>
<dbReference type="PROSITE" id="PS00560">
    <property type="entry name" value="CARBOXYPEPT_SER_HIS"/>
    <property type="match status" value="1"/>
</dbReference>
<proteinExistence type="predicted"/>
<feature type="chain" id="PRO_5045255235" evidence="2">
    <location>
        <begin position="25"/>
        <end position="321"/>
    </location>
</feature>
<dbReference type="Pfam" id="PF00561">
    <property type="entry name" value="Abhydrolase_1"/>
    <property type="match status" value="1"/>
</dbReference>
<keyword evidence="1 4" id="KW-0378">Hydrolase</keyword>
<dbReference type="Gene3D" id="3.40.50.1820">
    <property type="entry name" value="alpha/beta hydrolase"/>
    <property type="match status" value="1"/>
</dbReference>
<comment type="caution">
    <text evidence="4">The sequence shown here is derived from an EMBL/GenBank/DDBJ whole genome shotgun (WGS) entry which is preliminary data.</text>
</comment>
<dbReference type="GO" id="GO:0016787">
    <property type="term" value="F:hydrolase activity"/>
    <property type="evidence" value="ECO:0007669"/>
    <property type="project" value="UniProtKB-KW"/>
</dbReference>
<organism evidence="4 5">
    <name type="scientific">Mesorhizobium salmacidum</name>
    <dbReference type="NCBI Taxonomy" id="3015171"/>
    <lineage>
        <taxon>Bacteria</taxon>
        <taxon>Pseudomonadati</taxon>
        <taxon>Pseudomonadota</taxon>
        <taxon>Alphaproteobacteria</taxon>
        <taxon>Hyphomicrobiales</taxon>
        <taxon>Phyllobacteriaceae</taxon>
        <taxon>Mesorhizobium</taxon>
    </lineage>
</organism>
<accession>A0ABU8L390</accession>
<name>A0ABU8L390_9HYPH</name>
<protein>
    <submittedName>
        <fullName evidence="4">Alpha/beta hydrolase</fullName>
    </submittedName>
</protein>
<dbReference type="InterPro" id="IPR000073">
    <property type="entry name" value="AB_hydrolase_1"/>
</dbReference>
<keyword evidence="2" id="KW-0732">Signal</keyword>
<evidence type="ECO:0000313" key="4">
    <source>
        <dbReference type="EMBL" id="MEI9412426.1"/>
    </source>
</evidence>
<feature type="signal peptide" evidence="2">
    <location>
        <begin position="1"/>
        <end position="24"/>
    </location>
</feature>
<sequence>MRLSLLSGFLVATLAAAPSTSANAPSSDMPPGQLTDLSARIVDGKADVNGVVYHYLLAVGGPKTVVLLHGWGTTSYMWRFVMPQLVARGYTVLAPDLRGLGDTAKPATGYEKASIAEDIRALVNQLNLGPVVNLVGHDMGGMVVYSYAAQHPEEVTTLAILDVPLPGIEPWNELIQGPRTWHFRFHSVRDVPEMLIAGRELEYLKWFHNAEGVNTRVFDNEADEVYGRSYAQPGALRAGFEYYRAFPRDEEQNKAFAKHKLTMPVLGISGSGGLGSMYEDHLRHVAENVRAVVVEGSGHWVPEEQPAAVTKALIEFLPPAY</sequence>
<dbReference type="PRINTS" id="PR00111">
    <property type="entry name" value="ABHYDROLASE"/>
</dbReference>
<dbReference type="SUPFAM" id="SSF53474">
    <property type="entry name" value="alpha/beta-Hydrolases"/>
    <property type="match status" value="1"/>
</dbReference>
<dbReference type="PANTHER" id="PTHR43329">
    <property type="entry name" value="EPOXIDE HYDROLASE"/>
    <property type="match status" value="1"/>
</dbReference>
<evidence type="ECO:0000313" key="5">
    <source>
        <dbReference type="Proteomes" id="UP001387293"/>
    </source>
</evidence>
<dbReference type="Proteomes" id="UP001387293">
    <property type="component" value="Unassembled WGS sequence"/>
</dbReference>
<keyword evidence="5" id="KW-1185">Reference proteome</keyword>